<comment type="caution">
    <text evidence="16">The sequence shown here is derived from an EMBL/GenBank/DDBJ whole genome shotgun (WGS) entry which is preliminary data.</text>
</comment>
<feature type="transmembrane region" description="Helical" evidence="15">
    <location>
        <begin position="193"/>
        <end position="211"/>
    </location>
</feature>
<dbReference type="Proteomes" id="UP001301958">
    <property type="component" value="Unassembled WGS sequence"/>
</dbReference>
<evidence type="ECO:0000256" key="13">
    <source>
        <dbReference type="ARBA" id="ARBA00044727"/>
    </source>
</evidence>
<sequence>MEALKAIVSNAPIDAVAAYHLIRQTVAKEPVEFISRTVACFGMAHLIQPTTSIVAYFLYQPPAPFPFLRAFWVHLSAWLALTFVINFGWYWSILVNNFVPEPYLDEVFHIPQAQAYCEGNYGHWDDKITTPPGLYLFSIFYNPLKELKCTPKDLRYHNLVVILWIAVIAARCRIMAGTRLAERLGRTVDPARLTLYPIHTAVNIALFPVLFFFTGLYYTDVVSTFAVLLAYYIHLHRMHPGVPSHLSSIATITVGVFALFMRQTNIFWVVGYIGGLEAVHALGQIKPEVHDPPLEKSGPEDWFLFLFTTAKAALTNPLTVLGQIWPHLTVLILFVSFVAYNGGVVLGDKSNHIATIHLSQLHYLFPMFAFFSFPLLLPSLYRMLRQPVSFTLPRGSNPHITVLYTTLTTLASLAVIKFNTIIHPFTLADNRHYMFYVFRYTILKSPIIRFALVVPYTICRWLVWNTLVPPTTPLTVAAVQPRKEKDVRVVVVVVEEPQPPTIAPEFVGPFTSTTLLLFISTALSLVTAPLVEPRYFILPWVFWRLLVPANRQTWFGGAWTLDQRLLLETIWYVLINLVTMYIFLYRPYVWVTDDGKVLDGEKLERFMW</sequence>
<evidence type="ECO:0000256" key="15">
    <source>
        <dbReference type="SAM" id="Phobius"/>
    </source>
</evidence>
<evidence type="ECO:0000256" key="4">
    <source>
        <dbReference type="ARBA" id="ARBA00011967"/>
    </source>
</evidence>
<keyword evidence="11 15" id="KW-0472">Membrane</keyword>
<evidence type="ECO:0000256" key="7">
    <source>
        <dbReference type="ARBA" id="ARBA00022679"/>
    </source>
</evidence>
<evidence type="ECO:0000256" key="11">
    <source>
        <dbReference type="ARBA" id="ARBA00023136"/>
    </source>
</evidence>
<organism evidence="16 17">
    <name type="scientific">Podospora fimiseda</name>
    <dbReference type="NCBI Taxonomy" id="252190"/>
    <lineage>
        <taxon>Eukaryota</taxon>
        <taxon>Fungi</taxon>
        <taxon>Dikarya</taxon>
        <taxon>Ascomycota</taxon>
        <taxon>Pezizomycotina</taxon>
        <taxon>Sordariomycetes</taxon>
        <taxon>Sordariomycetidae</taxon>
        <taxon>Sordariales</taxon>
        <taxon>Podosporaceae</taxon>
        <taxon>Podospora</taxon>
    </lineage>
</organism>
<comment type="catalytic activity">
    <reaction evidence="14">
        <text>an alpha-D-Glc-(1-&gt;3)-alpha-D-Glc-(1-&gt;3)-alpha-D-Man-(1-&gt;2)-alpha-D-Man-(1-&gt;2)-alpha-D-Man-(1-&gt;3)-[alpha-D-Man-(1-&gt;2)-alpha-D-Man-(1-&gt;3)-[alpha-D-Man-(1-&gt;2)-alpha-D-Man-(1-&gt;6)]-alpha-D-Man-(1-&gt;6)]-beta-D-Man-(1-&gt;4)-beta-D-GlcNAc-(1-&gt;4)-alpha-D-GlcNAc-diphospho-di-trans,poly-cis-dolichol + a di-trans,poly-cis-dolichyl beta-D-glucosyl phosphate = a alpha-D-Glc-(1-&gt;2)-alpha-D-Glc-(1-&gt;3)-alpha-D-Glc-(1-&gt;3)-alpha-D-Man-(1-&gt;2)-alpha-D-Man-(1-&gt;2)-alpha-D-Man-(1-&gt;3)-[alpha-D-Man-(1-&gt;2)-alpha-D-Man-(1-&gt;3)-[alpha-D-Man-(1-&gt;2)-alpha-D-Man-(1-&gt;6)]-alpha-D-Man-(1-&gt;6)]-beta-D-Man-(1-&gt;4)-beta-D-GlcNAc-(1-&gt;4)-alpha-D-GlcNAc-diphospho-di-trans,poly-cis-dolichol + a di-trans,poly-cis-dolichyl phosphate + H(+)</text>
        <dbReference type="Rhea" id="RHEA:29543"/>
        <dbReference type="Rhea" id="RHEA-COMP:19498"/>
        <dbReference type="Rhea" id="RHEA-COMP:19502"/>
        <dbReference type="Rhea" id="RHEA-COMP:19512"/>
        <dbReference type="Rhea" id="RHEA-COMP:19522"/>
        <dbReference type="ChEBI" id="CHEBI:15378"/>
        <dbReference type="ChEBI" id="CHEBI:57525"/>
        <dbReference type="ChEBI" id="CHEBI:57683"/>
        <dbReference type="ChEBI" id="CHEBI:132522"/>
        <dbReference type="ChEBI" id="CHEBI:132523"/>
        <dbReference type="EC" id="2.4.1.256"/>
    </reaction>
    <physiologicalReaction direction="left-to-right" evidence="14">
        <dbReference type="Rhea" id="RHEA:29544"/>
    </physiologicalReaction>
</comment>
<evidence type="ECO:0000256" key="5">
    <source>
        <dbReference type="ARBA" id="ARBA00018512"/>
    </source>
</evidence>
<evidence type="ECO:0000256" key="2">
    <source>
        <dbReference type="ARBA" id="ARBA00004922"/>
    </source>
</evidence>
<feature type="transmembrane region" description="Helical" evidence="15">
    <location>
        <begin position="33"/>
        <end position="59"/>
    </location>
</feature>
<dbReference type="AlphaFoldDB" id="A0AAN7H0P2"/>
<keyword evidence="7" id="KW-0808">Transferase</keyword>
<dbReference type="GO" id="GO:0006488">
    <property type="term" value="P:dolichol-linked oligosaccharide biosynthetic process"/>
    <property type="evidence" value="ECO:0007669"/>
    <property type="project" value="InterPro"/>
</dbReference>
<dbReference type="PANTHER" id="PTHR12989:SF10">
    <property type="entry name" value="DOL-P-GLC:GLC(2)MAN(9)GLCNAC(2)-PP-DOL ALPHA-1,2-GLUCOSYLTRANSFERASE-RELATED"/>
    <property type="match status" value="1"/>
</dbReference>
<dbReference type="InterPro" id="IPR016900">
    <property type="entry name" value="Alg10"/>
</dbReference>
<keyword evidence="17" id="KW-1185">Reference proteome</keyword>
<keyword evidence="8 15" id="KW-0812">Transmembrane</keyword>
<evidence type="ECO:0000256" key="3">
    <source>
        <dbReference type="ARBA" id="ARBA00010600"/>
    </source>
</evidence>
<gene>
    <name evidence="16" type="ORF">QBC38DRAFT_467621</name>
</gene>
<feature type="transmembrane region" description="Helical" evidence="15">
    <location>
        <begin position="446"/>
        <end position="464"/>
    </location>
</feature>
<protein>
    <recommendedName>
        <fullName evidence="5">Dol-P-Glc:Glc(2)Man(9)GlcNAc(2)-PP-Dol alpha-1,2-glucosyltransferase</fullName>
        <ecNumber evidence="4">2.4.1.256</ecNumber>
    </recommendedName>
    <alternativeName>
        <fullName evidence="12">Asparagine-linked glycosylation protein 10</fullName>
    </alternativeName>
</protein>
<comment type="pathway">
    <text evidence="2">Protein modification; protein glycosylation.</text>
</comment>
<keyword evidence="6" id="KW-0328">Glycosyltransferase</keyword>
<feature type="transmembrane region" description="Helical" evidence="15">
    <location>
        <begin position="154"/>
        <end position="172"/>
    </location>
</feature>
<evidence type="ECO:0000256" key="12">
    <source>
        <dbReference type="ARBA" id="ARBA00032069"/>
    </source>
</evidence>
<dbReference type="PANTHER" id="PTHR12989">
    <property type="entry name" value="ALPHA-1,2-GLUCOSYLTRANSFERASE ALG10"/>
    <property type="match status" value="1"/>
</dbReference>
<name>A0AAN7H0P2_9PEZI</name>
<feature type="transmembrane region" description="Helical" evidence="15">
    <location>
        <begin position="71"/>
        <end position="91"/>
    </location>
</feature>
<dbReference type="Pfam" id="PF04922">
    <property type="entry name" value="DIE2_ALG10"/>
    <property type="match status" value="1"/>
</dbReference>
<feature type="transmembrane region" description="Helical" evidence="15">
    <location>
        <begin position="242"/>
        <end position="261"/>
    </location>
</feature>
<evidence type="ECO:0000256" key="10">
    <source>
        <dbReference type="ARBA" id="ARBA00022989"/>
    </source>
</evidence>
<feature type="transmembrane region" description="Helical" evidence="15">
    <location>
        <begin position="506"/>
        <end position="531"/>
    </location>
</feature>
<evidence type="ECO:0000256" key="1">
    <source>
        <dbReference type="ARBA" id="ARBA00004477"/>
    </source>
</evidence>
<dbReference type="EMBL" id="MU865295">
    <property type="protein sequence ID" value="KAK4231016.1"/>
    <property type="molecule type" value="Genomic_DNA"/>
</dbReference>
<proteinExistence type="inferred from homology"/>
<reference evidence="16" key="2">
    <citation type="submission" date="2023-05" db="EMBL/GenBank/DDBJ databases">
        <authorList>
            <consortium name="Lawrence Berkeley National Laboratory"/>
            <person name="Steindorff A."/>
            <person name="Hensen N."/>
            <person name="Bonometti L."/>
            <person name="Westerberg I."/>
            <person name="Brannstrom I.O."/>
            <person name="Guillou S."/>
            <person name="Cros-Aarteil S."/>
            <person name="Calhoun S."/>
            <person name="Haridas S."/>
            <person name="Kuo A."/>
            <person name="Mondo S."/>
            <person name="Pangilinan J."/>
            <person name="Riley R."/>
            <person name="Labutti K."/>
            <person name="Andreopoulos B."/>
            <person name="Lipzen A."/>
            <person name="Chen C."/>
            <person name="Yanf M."/>
            <person name="Daum C."/>
            <person name="Ng V."/>
            <person name="Clum A."/>
            <person name="Ohm R."/>
            <person name="Martin F."/>
            <person name="Silar P."/>
            <person name="Natvig D."/>
            <person name="Lalanne C."/>
            <person name="Gautier V."/>
            <person name="Ament-Velasquez S.L."/>
            <person name="Kruys A."/>
            <person name="Hutchinson M.I."/>
            <person name="Powell A.J."/>
            <person name="Barry K."/>
            <person name="Miller A.N."/>
            <person name="Grigoriev I.V."/>
            <person name="Debuchy R."/>
            <person name="Gladieux P."/>
            <person name="Thoren M.H."/>
            <person name="Johannesson H."/>
        </authorList>
    </citation>
    <scope>NUCLEOTIDE SEQUENCE</scope>
    <source>
        <strain evidence="16">CBS 990.96</strain>
    </source>
</reference>
<feature type="transmembrane region" description="Helical" evidence="15">
    <location>
        <begin position="401"/>
        <end position="425"/>
    </location>
</feature>
<dbReference type="GO" id="GO:0005789">
    <property type="term" value="C:endoplasmic reticulum membrane"/>
    <property type="evidence" value="ECO:0007669"/>
    <property type="project" value="UniProtKB-SubCell"/>
</dbReference>
<comment type="subcellular location">
    <subcellularLocation>
        <location evidence="1">Endoplasmic reticulum membrane</location>
        <topology evidence="1">Multi-pass membrane protein</topology>
    </subcellularLocation>
</comment>
<evidence type="ECO:0000256" key="6">
    <source>
        <dbReference type="ARBA" id="ARBA00022676"/>
    </source>
</evidence>
<comment type="similarity">
    <text evidence="3">Belongs to the ALG10 glucosyltransferase family.</text>
</comment>
<comment type="function">
    <text evidence="13">Dol-P-Glc:Glc(2)Man(9)GlcNAc(2)-PP-Dol alpha-1,2-glucosyltransferase that operates in the biosynthetic pathway of dolichol-linked oligosaccharides, the glycan precursors employed in protein asparagine (N)-glycosylation. The assembly of dolichol-linked oligosaccharides begins on the cytosolic side of the endoplasmic reticulum membrane and finishes in its lumen. The sequential addition of sugars to dolichol pyrophosphate produces dolichol-linked oligosaccharides containing fourteen sugars, including two GlcNAcs, nine mannoses and three glucoses. Once assembled, the oligosaccharide is transferred from the lipid to nascent proteins by oligosaccharyltransferases. In the lumen of the endoplasmic reticulum, adds the third and last glucose residue from dolichyl phosphate glucose (Dol-P-Glc) onto the lipid-linked oligosaccharide intermediate Glc(2)Man(9)GlcNAc(2)-PP-Dol to produce Glc(3)Man(9)GlcNAc(2)-PP-Dol.</text>
</comment>
<evidence type="ECO:0000313" key="17">
    <source>
        <dbReference type="Proteomes" id="UP001301958"/>
    </source>
</evidence>
<keyword evidence="9" id="KW-0256">Endoplasmic reticulum</keyword>
<evidence type="ECO:0000313" key="16">
    <source>
        <dbReference type="EMBL" id="KAK4231016.1"/>
    </source>
</evidence>
<evidence type="ECO:0000256" key="9">
    <source>
        <dbReference type="ARBA" id="ARBA00022824"/>
    </source>
</evidence>
<dbReference type="EC" id="2.4.1.256" evidence="4"/>
<feature type="transmembrane region" description="Helical" evidence="15">
    <location>
        <begin position="363"/>
        <end position="381"/>
    </location>
</feature>
<feature type="transmembrane region" description="Helical" evidence="15">
    <location>
        <begin position="565"/>
        <end position="584"/>
    </location>
</feature>
<evidence type="ECO:0000256" key="8">
    <source>
        <dbReference type="ARBA" id="ARBA00022692"/>
    </source>
</evidence>
<dbReference type="GO" id="GO:0106073">
    <property type="term" value="F:dolichyl pyrophosphate Glc2Man9GlcNAc2 alpha-1,2-glucosyltransferase activity"/>
    <property type="evidence" value="ECO:0007669"/>
    <property type="project" value="UniProtKB-EC"/>
</dbReference>
<keyword evidence="10 15" id="KW-1133">Transmembrane helix</keyword>
<accession>A0AAN7H0P2</accession>
<reference evidence="16" key="1">
    <citation type="journal article" date="2023" name="Mol. Phylogenet. Evol.">
        <title>Genome-scale phylogeny and comparative genomics of the fungal order Sordariales.</title>
        <authorList>
            <person name="Hensen N."/>
            <person name="Bonometti L."/>
            <person name="Westerberg I."/>
            <person name="Brannstrom I.O."/>
            <person name="Guillou S."/>
            <person name="Cros-Aarteil S."/>
            <person name="Calhoun S."/>
            <person name="Haridas S."/>
            <person name="Kuo A."/>
            <person name="Mondo S."/>
            <person name="Pangilinan J."/>
            <person name="Riley R."/>
            <person name="LaButti K."/>
            <person name="Andreopoulos B."/>
            <person name="Lipzen A."/>
            <person name="Chen C."/>
            <person name="Yan M."/>
            <person name="Daum C."/>
            <person name="Ng V."/>
            <person name="Clum A."/>
            <person name="Steindorff A."/>
            <person name="Ohm R.A."/>
            <person name="Martin F."/>
            <person name="Silar P."/>
            <person name="Natvig D.O."/>
            <person name="Lalanne C."/>
            <person name="Gautier V."/>
            <person name="Ament-Velasquez S.L."/>
            <person name="Kruys A."/>
            <person name="Hutchinson M.I."/>
            <person name="Powell A.J."/>
            <person name="Barry K."/>
            <person name="Miller A.N."/>
            <person name="Grigoriev I.V."/>
            <person name="Debuchy R."/>
            <person name="Gladieux P."/>
            <person name="Hiltunen Thoren M."/>
            <person name="Johannesson H."/>
        </authorList>
    </citation>
    <scope>NUCLEOTIDE SEQUENCE</scope>
    <source>
        <strain evidence="16">CBS 990.96</strain>
    </source>
</reference>
<evidence type="ECO:0000256" key="14">
    <source>
        <dbReference type="ARBA" id="ARBA00048064"/>
    </source>
</evidence>
<feature type="transmembrane region" description="Helical" evidence="15">
    <location>
        <begin position="324"/>
        <end position="342"/>
    </location>
</feature>